<comment type="caution">
    <text evidence="1">The sequence shown here is derived from an EMBL/GenBank/DDBJ whole genome shotgun (WGS) entry which is preliminary data.</text>
</comment>
<name>A0A087S5D9_9ARCH</name>
<dbReference type="Pfam" id="PF01269">
    <property type="entry name" value="Fibrillarin"/>
    <property type="match status" value="1"/>
</dbReference>
<feature type="non-terminal residue" evidence="1">
    <location>
        <position position="59"/>
    </location>
</feature>
<protein>
    <submittedName>
        <fullName evidence="1">Fibrillarin-like rRNA-tRNA 2'-O-methyltransferase protein</fullName>
    </submittedName>
</protein>
<accession>A0A087S5D9</accession>
<proteinExistence type="predicted"/>
<dbReference type="PRINTS" id="PR00052">
    <property type="entry name" value="FIBRILLARIN"/>
</dbReference>
<dbReference type="GO" id="GO:0032259">
    <property type="term" value="P:methylation"/>
    <property type="evidence" value="ECO:0007669"/>
    <property type="project" value="UniProtKB-KW"/>
</dbReference>
<dbReference type="GO" id="GO:0006364">
    <property type="term" value="P:rRNA processing"/>
    <property type="evidence" value="ECO:0007669"/>
    <property type="project" value="InterPro"/>
</dbReference>
<evidence type="ECO:0000313" key="1">
    <source>
        <dbReference type="EMBL" id="KFM20943.1"/>
    </source>
</evidence>
<keyword evidence="2" id="KW-1185">Reference proteome</keyword>
<dbReference type="Gene3D" id="3.30.200.20">
    <property type="entry name" value="Phosphorylase Kinase, domain 1"/>
    <property type="match status" value="1"/>
</dbReference>
<organism evidence="1 2">
    <name type="scientific">Marine Group I thaumarchaeote SCGC AAA799-B03</name>
    <dbReference type="NCBI Taxonomy" id="1502289"/>
    <lineage>
        <taxon>Archaea</taxon>
        <taxon>Nitrososphaerota</taxon>
        <taxon>Marine Group I</taxon>
    </lineage>
</organism>
<sequence>MVERRIFWITLGEQKHTATINLVPGIKVYNEKLVEKDGKEYRLWNPLRSKLSAAINNGL</sequence>
<dbReference type="InterPro" id="IPR000692">
    <property type="entry name" value="Fibrillarin"/>
</dbReference>
<dbReference type="AlphaFoldDB" id="A0A087S5D9"/>
<keyword evidence="1" id="KW-0808">Transferase</keyword>
<reference evidence="1 2" key="1">
    <citation type="submission" date="2014-06" db="EMBL/GenBank/DDBJ databases">
        <authorList>
            <person name="Ngugi D.K."/>
            <person name="Blom J."/>
            <person name="Alam I."/>
            <person name="Rashid M."/>
            <person name="Baalawi W."/>
            <person name="Zhang G."/>
            <person name="Hikmawan T."/>
            <person name="Guan Y."/>
            <person name="Antunes A."/>
            <person name="Siam R."/>
            <person name="El-Dorry H."/>
            <person name="Bajic V."/>
            <person name="Stingl U."/>
        </authorList>
    </citation>
    <scope>NUCLEOTIDE SEQUENCE [LARGE SCALE GENOMIC DNA]</scope>
    <source>
        <strain evidence="1">SCGC AAA799-B03</strain>
    </source>
</reference>
<dbReference type="GO" id="GO:0003723">
    <property type="term" value="F:RNA binding"/>
    <property type="evidence" value="ECO:0007669"/>
    <property type="project" value="InterPro"/>
</dbReference>
<dbReference type="GO" id="GO:0008168">
    <property type="term" value="F:methyltransferase activity"/>
    <property type="evidence" value="ECO:0007669"/>
    <property type="project" value="UniProtKB-KW"/>
</dbReference>
<dbReference type="EMBL" id="JOTA01000092">
    <property type="protein sequence ID" value="KFM20943.1"/>
    <property type="molecule type" value="Genomic_DNA"/>
</dbReference>
<evidence type="ECO:0000313" key="2">
    <source>
        <dbReference type="Proteomes" id="UP000029384"/>
    </source>
</evidence>
<gene>
    <name evidence="1" type="ORF">AAA799B03_01462</name>
</gene>
<keyword evidence="1" id="KW-0489">Methyltransferase</keyword>
<dbReference type="Proteomes" id="UP000029384">
    <property type="component" value="Unassembled WGS sequence"/>
</dbReference>